<feature type="compositionally biased region" description="Basic and acidic residues" evidence="1">
    <location>
        <begin position="187"/>
        <end position="197"/>
    </location>
</feature>
<gene>
    <name evidence="2" type="ORF">E0H92_02385</name>
</gene>
<evidence type="ECO:0000313" key="3">
    <source>
        <dbReference type="Proteomes" id="UP000294225"/>
    </source>
</evidence>
<organism evidence="2 3">
    <name type="scientific">Kribbella speibonae</name>
    <dbReference type="NCBI Taxonomy" id="1572660"/>
    <lineage>
        <taxon>Bacteria</taxon>
        <taxon>Bacillati</taxon>
        <taxon>Actinomycetota</taxon>
        <taxon>Actinomycetes</taxon>
        <taxon>Propionibacteriales</taxon>
        <taxon>Kribbellaceae</taxon>
        <taxon>Kribbella</taxon>
    </lineage>
</organism>
<sequence length="484" mass="53411">MDNRRPRADNSILDQPVTPHQDGPAPRDEPDPVPDLHTDHTEGLNPKPSDHPPHPTPDHQNPPEHRDSAEKADLKEREDPDSSDRPTEPRPADTQPDPFASYSAELRAHMHHDDTLSRLQYLRNPLPEPKPTEGVEDETDRVVEDTGPGPQPEPLTTADTEVGSAKPASTDVEATQADEPAQEPTADPDHDTRDSSTRTDQASPPDDSADAVKPMNLETEVNGEAAEARVDRWDAERANLPVRVPERAQDAVMADSDAEPMNLGDAVDYVTTMKSERPWLEPVADCDPRIQRIHAAIDLGAGHAHIRHGAMGDDELCRRRVGYLEDPAQLDEAKRMAGVDGFKHDKLHFCADTATRINDATAFAVAYAGVVEHPDVRQVLDAGADQIHQPHAVEIPLAELLGTDGHRFCSGYRLTGDWAESNAIRKEWVIARAEGQDVSGLQEPQTERISSFENGTMMVRFARNPSDQKFYIATMFVQPPPDED</sequence>
<reference evidence="2 3" key="1">
    <citation type="submission" date="2019-02" db="EMBL/GenBank/DDBJ databases">
        <title>Kribbella capetownensis sp. nov. and Kribbella speibonae sp. nov., isolated from soil.</title>
        <authorList>
            <person name="Curtis S.M."/>
            <person name="Norton I."/>
            <person name="Everest G.J."/>
            <person name="Meyers P.R."/>
        </authorList>
    </citation>
    <scope>NUCLEOTIDE SEQUENCE [LARGE SCALE GENOMIC DNA]</scope>
    <source>
        <strain evidence="2 3">YM55</strain>
    </source>
</reference>
<feature type="region of interest" description="Disordered" evidence="1">
    <location>
        <begin position="1"/>
        <end position="227"/>
    </location>
</feature>
<protein>
    <submittedName>
        <fullName evidence="2">Uncharacterized protein</fullName>
    </submittedName>
</protein>
<dbReference type="RefSeq" id="WP_131495240.1">
    <property type="nucleotide sequence ID" value="NZ_SJKC01000001.1"/>
</dbReference>
<evidence type="ECO:0000256" key="1">
    <source>
        <dbReference type="SAM" id="MobiDB-lite"/>
    </source>
</evidence>
<dbReference type="EMBL" id="SJKC01000001">
    <property type="protein sequence ID" value="TCC40569.1"/>
    <property type="molecule type" value="Genomic_DNA"/>
</dbReference>
<accession>A0A4R0J3R6</accession>
<evidence type="ECO:0000313" key="2">
    <source>
        <dbReference type="EMBL" id="TCC40569.1"/>
    </source>
</evidence>
<comment type="caution">
    <text evidence="2">The sequence shown here is derived from an EMBL/GenBank/DDBJ whole genome shotgun (WGS) entry which is preliminary data.</text>
</comment>
<feature type="compositionally biased region" description="Basic and acidic residues" evidence="1">
    <location>
        <begin position="106"/>
        <end position="116"/>
    </location>
</feature>
<feature type="compositionally biased region" description="Basic and acidic residues" evidence="1">
    <location>
        <begin position="25"/>
        <end position="91"/>
    </location>
</feature>
<dbReference type="AlphaFoldDB" id="A0A4R0J3R6"/>
<proteinExistence type="predicted"/>
<name>A0A4R0J3R6_9ACTN</name>
<dbReference type="Proteomes" id="UP000294225">
    <property type="component" value="Unassembled WGS sequence"/>
</dbReference>